<feature type="domain" description="Tetrapyrrole methylase" evidence="6">
    <location>
        <begin position="49"/>
        <end position="195"/>
    </location>
</feature>
<dbReference type="GO" id="GO:0009236">
    <property type="term" value="P:cobalamin biosynthetic process"/>
    <property type="evidence" value="ECO:0007669"/>
    <property type="project" value="UniProtKB-KW"/>
</dbReference>
<protein>
    <submittedName>
        <fullName evidence="7">Precorrin-6Y-methylase</fullName>
    </submittedName>
</protein>
<comment type="pathway">
    <text evidence="1">Cofactor biosynthesis; adenosylcobalamin biosynthesis.</text>
</comment>
<dbReference type="InterPro" id="IPR014008">
    <property type="entry name" value="Cbl_synth_MTase_CbiT"/>
</dbReference>
<dbReference type="PANTHER" id="PTHR43182:SF1">
    <property type="entry name" value="COBALT-PRECORRIN-7 C(5)-METHYLTRANSFERASE"/>
    <property type="match status" value="1"/>
</dbReference>
<evidence type="ECO:0000256" key="2">
    <source>
        <dbReference type="ARBA" id="ARBA00022573"/>
    </source>
</evidence>
<keyword evidence="5" id="KW-0949">S-adenosyl-L-methionine</keyword>
<dbReference type="AlphaFoldDB" id="A0A8D5FF37"/>
<dbReference type="Proteomes" id="UP000826725">
    <property type="component" value="Chromosome"/>
</dbReference>
<dbReference type="InterPro" id="IPR012818">
    <property type="entry name" value="CbiE"/>
</dbReference>
<evidence type="ECO:0000256" key="3">
    <source>
        <dbReference type="ARBA" id="ARBA00022603"/>
    </source>
</evidence>
<evidence type="ECO:0000256" key="5">
    <source>
        <dbReference type="ARBA" id="ARBA00022691"/>
    </source>
</evidence>
<reference evidence="7" key="1">
    <citation type="submission" date="2020-09" db="EMBL/GenBank/DDBJ databases">
        <title>Desulfogranum mesoprofundum gen. nov., sp. nov., a novel mesophilic, sulfate-reducing chemolithoautotroph isolated from a deep-sea hydrothermal vent chimney in the Suiyo Seamount.</title>
        <authorList>
            <person name="Hashimoto Y."/>
            <person name="Nakagawa S."/>
        </authorList>
    </citation>
    <scope>NUCLEOTIDE SEQUENCE</scope>
    <source>
        <strain evidence="7">KT2</strain>
    </source>
</reference>
<accession>A0A8D5FF37</accession>
<name>A0A8D5FF37_9BACT</name>
<dbReference type="InterPro" id="IPR006365">
    <property type="entry name" value="Cbl_synth_CobL"/>
</dbReference>
<keyword evidence="4" id="KW-0808">Transferase</keyword>
<dbReference type="EMBL" id="AP024086">
    <property type="protein sequence ID" value="BCL60492.1"/>
    <property type="molecule type" value="Genomic_DNA"/>
</dbReference>
<dbReference type="GO" id="GO:0008276">
    <property type="term" value="F:protein methyltransferase activity"/>
    <property type="evidence" value="ECO:0007669"/>
    <property type="project" value="InterPro"/>
</dbReference>
<dbReference type="NCBIfam" id="TIGR02469">
    <property type="entry name" value="CbiT"/>
    <property type="match status" value="1"/>
</dbReference>
<evidence type="ECO:0000313" key="8">
    <source>
        <dbReference type="Proteomes" id="UP000826725"/>
    </source>
</evidence>
<evidence type="ECO:0000259" key="6">
    <source>
        <dbReference type="Pfam" id="PF00590"/>
    </source>
</evidence>
<proteinExistence type="predicted"/>
<dbReference type="PANTHER" id="PTHR43182">
    <property type="entry name" value="COBALT-PRECORRIN-6B C(15)-METHYLTRANSFERASE (DECARBOXYLATING)"/>
    <property type="match status" value="1"/>
</dbReference>
<dbReference type="RefSeq" id="WP_228856615.1">
    <property type="nucleotide sequence ID" value="NZ_AP024086.1"/>
</dbReference>
<dbReference type="InterPro" id="IPR000878">
    <property type="entry name" value="4pyrrol_Mease"/>
</dbReference>
<dbReference type="NCBIfam" id="TIGR02467">
    <property type="entry name" value="CbiE"/>
    <property type="match status" value="1"/>
</dbReference>
<dbReference type="PIRSF" id="PIRSF036428">
    <property type="entry name" value="CobL"/>
    <property type="match status" value="1"/>
</dbReference>
<gene>
    <name evidence="7" type="ORF">DGMP_11850</name>
</gene>
<evidence type="ECO:0000256" key="4">
    <source>
        <dbReference type="ARBA" id="ARBA00022679"/>
    </source>
</evidence>
<dbReference type="KEGG" id="dbk:DGMP_11850"/>
<keyword evidence="8" id="KW-1185">Reference proteome</keyword>
<dbReference type="InterPro" id="IPR050714">
    <property type="entry name" value="Cobalamin_biosynth_MTase"/>
</dbReference>
<evidence type="ECO:0000313" key="7">
    <source>
        <dbReference type="EMBL" id="BCL60492.1"/>
    </source>
</evidence>
<dbReference type="GO" id="GO:0032259">
    <property type="term" value="P:methylation"/>
    <property type="evidence" value="ECO:0007669"/>
    <property type="project" value="UniProtKB-KW"/>
</dbReference>
<evidence type="ECO:0000256" key="1">
    <source>
        <dbReference type="ARBA" id="ARBA00004953"/>
    </source>
</evidence>
<sequence>MYKIFLIGTSDNGLVLQSQTLLGQCTLLVGTERLQNLVEQFNGRRIPVAPLATAFSATREALQTGNVAILASGDPLFYGIGKRILEEFGCDRVEIHPALSAVQRAAARFKISWDDGRIISLHGRSHHHIPGLLLLHHKAFVFTDKNNSPDIIARKILNYLELIGDKGQIGKNLRVHVVEDIDLESEKIFRGSLAETGKRRFSALNIFCLTREKKTQSGLLHREFGLGLTEDEICHSRGLITKSEVRAVTLHQLRLPRTGVFWDVGGGSGSISIEAARTNPGLTVYTIEHKMEELENIKENIRRFHCFNVVPVFGRAPEMLQDLPAPDRVFIGGSSGALRQIIHIAAAQLPEKGRLVVNGVIEKTTRTAPAAMAECGLSVSRSLIRVSRSTFGDENDNNTQHFNPITVITGKK</sequence>
<keyword evidence="3" id="KW-0489">Methyltransferase</keyword>
<organism evidence="7 8">
    <name type="scientific">Desulfomarina profundi</name>
    <dbReference type="NCBI Taxonomy" id="2772557"/>
    <lineage>
        <taxon>Bacteria</taxon>
        <taxon>Pseudomonadati</taxon>
        <taxon>Thermodesulfobacteriota</taxon>
        <taxon>Desulfobulbia</taxon>
        <taxon>Desulfobulbales</taxon>
        <taxon>Desulfobulbaceae</taxon>
        <taxon>Desulfomarina</taxon>
    </lineage>
</organism>
<dbReference type="Pfam" id="PF00590">
    <property type="entry name" value="TP_methylase"/>
    <property type="match status" value="1"/>
</dbReference>
<dbReference type="CDD" id="cd11644">
    <property type="entry name" value="Precorrin-6Y-MT"/>
    <property type="match status" value="1"/>
</dbReference>
<keyword evidence="2" id="KW-0169">Cobalamin biosynthesis</keyword>